<protein>
    <submittedName>
        <fullName evidence="1">Uncharacterized protein</fullName>
    </submittedName>
</protein>
<keyword evidence="2" id="KW-1185">Reference proteome</keyword>
<evidence type="ECO:0000313" key="2">
    <source>
        <dbReference type="Proteomes" id="UP001322277"/>
    </source>
</evidence>
<name>A0AAX4I056_9PEZI</name>
<dbReference type="EMBL" id="CP137305">
    <property type="protein sequence ID" value="WQF76788.1"/>
    <property type="molecule type" value="Genomic_DNA"/>
</dbReference>
<dbReference type="AlphaFoldDB" id="A0AAX4I056"/>
<organism evidence="1 2">
    <name type="scientific">Colletotrichum destructivum</name>
    <dbReference type="NCBI Taxonomy" id="34406"/>
    <lineage>
        <taxon>Eukaryota</taxon>
        <taxon>Fungi</taxon>
        <taxon>Dikarya</taxon>
        <taxon>Ascomycota</taxon>
        <taxon>Pezizomycotina</taxon>
        <taxon>Sordariomycetes</taxon>
        <taxon>Hypocreomycetidae</taxon>
        <taxon>Glomerellales</taxon>
        <taxon>Glomerellaceae</taxon>
        <taxon>Colletotrichum</taxon>
        <taxon>Colletotrichum destructivum species complex</taxon>
    </lineage>
</organism>
<proteinExistence type="predicted"/>
<evidence type="ECO:0000313" key="1">
    <source>
        <dbReference type="EMBL" id="WQF76788.1"/>
    </source>
</evidence>
<dbReference type="RefSeq" id="XP_062774012.1">
    <property type="nucleotide sequence ID" value="XM_062917961.1"/>
</dbReference>
<accession>A0AAX4I056</accession>
<reference evidence="2" key="1">
    <citation type="journal article" date="2023" name="bioRxiv">
        <title>Complete genome of the Medicago anthracnose fungus, Colletotrichum destructivum, reveals a mini-chromosome-like region within a core chromosome.</title>
        <authorList>
            <person name="Lapalu N."/>
            <person name="Simon A."/>
            <person name="Lu A."/>
            <person name="Plaumann P.-L."/>
            <person name="Amselem J."/>
            <person name="Pigne S."/>
            <person name="Auger A."/>
            <person name="Koch C."/>
            <person name="Dallery J.-F."/>
            <person name="O'Connell R.J."/>
        </authorList>
    </citation>
    <scope>NUCLEOTIDE SEQUENCE [LARGE SCALE GENOMIC DNA]</scope>
    <source>
        <strain evidence="2">CBS 520.97</strain>
    </source>
</reference>
<dbReference type="KEGG" id="cdet:87938305"/>
<dbReference type="Proteomes" id="UP001322277">
    <property type="component" value="Chromosome 1"/>
</dbReference>
<sequence>MAFMRSDGEVDRKYLLSADKRVNGRVATDRRVIVEFIQSNEQAAEDSPITFSIFQQAPRPGHGSSTLGHPSPPFVHSHGKTLRREGSPSLQSTVAARGAPHSRMNILRSTPSVATNDLVVGLCDGQSILSAMAPSALRGLPLILLSCFLFSSPLLSICRCLTCSFRPGKS</sequence>
<gene>
    <name evidence="1" type="ORF">CDEST_01802</name>
</gene>
<dbReference type="GeneID" id="87938305"/>